<accession>A0ABW6IGC9</accession>
<evidence type="ECO:0000313" key="1">
    <source>
        <dbReference type="EMBL" id="MFE4107256.1"/>
    </source>
</evidence>
<sequence>MLQTQLFLTSHGSEMVQAVTLNHLLNLPQHRRLRHYLVGSPTDTQNVIDRLYLLGYRDRSAWSHPVDIPENGVLIRPDPGDILRYSQQRQR</sequence>
<dbReference type="EMBL" id="JBHZOL010000084">
    <property type="protein sequence ID" value="MFE4107256.1"/>
    <property type="molecule type" value="Genomic_DNA"/>
</dbReference>
<dbReference type="Proteomes" id="UP001600165">
    <property type="component" value="Unassembled WGS sequence"/>
</dbReference>
<proteinExistence type="predicted"/>
<keyword evidence="2" id="KW-1185">Reference proteome</keyword>
<protein>
    <submittedName>
        <fullName evidence="1">Uncharacterized protein</fullName>
    </submittedName>
</protein>
<evidence type="ECO:0000313" key="2">
    <source>
        <dbReference type="Proteomes" id="UP001600165"/>
    </source>
</evidence>
<comment type="caution">
    <text evidence="1">The sequence shown here is derived from an EMBL/GenBank/DDBJ whole genome shotgun (WGS) entry which is preliminary data.</text>
</comment>
<name>A0ABW6IGC9_9CYAN</name>
<organism evidence="1 2">
    <name type="scientific">Almyronema epifaneia S1</name>
    <dbReference type="NCBI Taxonomy" id="2991925"/>
    <lineage>
        <taxon>Bacteria</taxon>
        <taxon>Bacillati</taxon>
        <taxon>Cyanobacteriota</taxon>
        <taxon>Cyanophyceae</taxon>
        <taxon>Nodosilineales</taxon>
        <taxon>Nodosilineaceae</taxon>
        <taxon>Almyronema</taxon>
        <taxon>Almyronema epifaneia</taxon>
    </lineage>
</organism>
<reference evidence="1 2" key="1">
    <citation type="submission" date="2024-10" db="EMBL/GenBank/DDBJ databases">
        <authorList>
            <person name="Ratan Roy A."/>
            <person name="Morales Sandoval P.H."/>
            <person name="De Los Santos Villalobos S."/>
            <person name="Chakraborty S."/>
            <person name="Mukherjee J."/>
        </authorList>
    </citation>
    <scope>NUCLEOTIDE SEQUENCE [LARGE SCALE GENOMIC DNA]</scope>
    <source>
        <strain evidence="1 2">S1</strain>
    </source>
</reference>
<gene>
    <name evidence="1" type="ORF">ACFVKH_13250</name>
</gene>
<dbReference type="RefSeq" id="WP_377965795.1">
    <property type="nucleotide sequence ID" value="NZ_JBHZOL010000084.1"/>
</dbReference>